<reference evidence="6" key="1">
    <citation type="submission" date="2013-07" db="EMBL/GenBank/DDBJ databases">
        <authorList>
            <person name="Geib S."/>
        </authorList>
    </citation>
    <scope>NUCLEOTIDE SEQUENCE</scope>
</reference>
<organism evidence="6">
    <name type="scientific">Ceratitis capitata</name>
    <name type="common">Mediterranean fruit fly</name>
    <name type="synonym">Tephritis capitata</name>
    <dbReference type="NCBI Taxonomy" id="7213"/>
    <lineage>
        <taxon>Eukaryota</taxon>
        <taxon>Metazoa</taxon>
        <taxon>Ecdysozoa</taxon>
        <taxon>Arthropoda</taxon>
        <taxon>Hexapoda</taxon>
        <taxon>Insecta</taxon>
        <taxon>Pterygota</taxon>
        <taxon>Neoptera</taxon>
        <taxon>Endopterygota</taxon>
        <taxon>Diptera</taxon>
        <taxon>Brachycera</taxon>
        <taxon>Muscomorpha</taxon>
        <taxon>Tephritoidea</taxon>
        <taxon>Tephritidae</taxon>
        <taxon>Ceratitis</taxon>
        <taxon>Ceratitis</taxon>
    </lineage>
</organism>
<dbReference type="SUPFAM" id="SSF48652">
    <property type="entry name" value="Tetraspanin"/>
    <property type="match status" value="1"/>
</dbReference>
<dbReference type="Gene3D" id="1.10.1450.10">
    <property type="entry name" value="Tetraspanin"/>
    <property type="match status" value="1"/>
</dbReference>
<dbReference type="OrthoDB" id="9972904at2759"/>
<dbReference type="InterPro" id="IPR008952">
    <property type="entry name" value="Tetraspanin_EC2_sf"/>
</dbReference>
<evidence type="ECO:0000256" key="5">
    <source>
        <dbReference type="SAM" id="Phobius"/>
    </source>
</evidence>
<reference evidence="6" key="2">
    <citation type="journal article" date="2014" name="BMC Genomics">
        <title>A genomic perspective to assessing quality of mass-reared SIT flies used in Mediterranean fruit fly (Ceratitis capitata) eradication in California.</title>
        <authorList>
            <person name="Calla B."/>
            <person name="Hall B."/>
            <person name="Hou S."/>
            <person name="Geib S.M."/>
        </authorList>
    </citation>
    <scope>NUCLEOTIDE SEQUENCE</scope>
</reference>
<dbReference type="GO" id="GO:0016020">
    <property type="term" value="C:membrane"/>
    <property type="evidence" value="ECO:0007669"/>
    <property type="project" value="UniProtKB-SubCell"/>
</dbReference>
<comment type="subcellular location">
    <subcellularLocation>
        <location evidence="1">Membrane</location>
        <topology evidence="1">Multi-pass membrane protein</topology>
    </subcellularLocation>
</comment>
<sequence>MISATPFIRQIYLSANTLCLIVGLIMTLLCVFFMDSVQNLHLIYCIFGLIVGALTVFSALVGYRAIKPPKAAWMWLYFALLAILFAIQMYVVIQYEASSIVATTLEEVQSLWKRELVKEGPMADIESRFHCCGLHNSSDYITLNLPLPASCFYTENNAWTNYNEGCLEKVKFAADRASNALSFTGSALAAAQLVALVFSFILTLLYHRRGDYEILS</sequence>
<evidence type="ECO:0000256" key="1">
    <source>
        <dbReference type="ARBA" id="ARBA00004141"/>
    </source>
</evidence>
<keyword evidence="3 5" id="KW-1133">Transmembrane helix</keyword>
<dbReference type="KEGG" id="ccat:101450265"/>
<keyword evidence="2 5" id="KW-0812">Transmembrane</keyword>
<dbReference type="EMBL" id="GAMC01009094">
    <property type="protein sequence ID" value="JAB97461.1"/>
    <property type="molecule type" value="mRNA"/>
</dbReference>
<protein>
    <recommendedName>
        <fullName evidence="7">Tetraspanin</fullName>
    </recommendedName>
</protein>
<name>W8B8C3_CERCA</name>
<feature type="transmembrane region" description="Helical" evidence="5">
    <location>
        <begin position="187"/>
        <end position="206"/>
    </location>
</feature>
<evidence type="ECO:0000256" key="3">
    <source>
        <dbReference type="ARBA" id="ARBA00022989"/>
    </source>
</evidence>
<evidence type="ECO:0000256" key="4">
    <source>
        <dbReference type="ARBA" id="ARBA00023136"/>
    </source>
</evidence>
<dbReference type="AlphaFoldDB" id="W8B8C3"/>
<evidence type="ECO:0008006" key="7">
    <source>
        <dbReference type="Google" id="ProtNLM"/>
    </source>
</evidence>
<evidence type="ECO:0000256" key="2">
    <source>
        <dbReference type="ARBA" id="ARBA00022692"/>
    </source>
</evidence>
<dbReference type="EMBL" id="GAMC01009095">
    <property type="protein sequence ID" value="JAB97460.1"/>
    <property type="molecule type" value="mRNA"/>
</dbReference>
<evidence type="ECO:0000313" key="6">
    <source>
        <dbReference type="EMBL" id="JAB97460.1"/>
    </source>
</evidence>
<keyword evidence="4 5" id="KW-0472">Membrane</keyword>
<dbReference type="CDD" id="cd03127">
    <property type="entry name" value="tetraspanin_LEL"/>
    <property type="match status" value="1"/>
</dbReference>
<accession>W8B8C3</accession>
<proteinExistence type="evidence at transcript level"/>
<dbReference type="GeneID" id="101450265"/>
<dbReference type="Pfam" id="PF00335">
    <property type="entry name" value="Tetraspanin"/>
    <property type="match status" value="1"/>
</dbReference>
<feature type="transmembrane region" description="Helical" evidence="5">
    <location>
        <begin position="75"/>
        <end position="93"/>
    </location>
</feature>
<feature type="transmembrane region" description="Helical" evidence="5">
    <location>
        <begin position="40"/>
        <end position="63"/>
    </location>
</feature>
<dbReference type="InterPro" id="IPR018499">
    <property type="entry name" value="Tetraspanin/Peripherin"/>
</dbReference>
<dbReference type="RefSeq" id="XP_004533752.1">
    <property type="nucleotide sequence ID" value="XM_004533695.3"/>
</dbReference>
<feature type="transmembrane region" description="Helical" evidence="5">
    <location>
        <begin position="12"/>
        <end position="34"/>
    </location>
</feature>